<organism evidence="1">
    <name type="scientific">Arundo donax</name>
    <name type="common">Giant reed</name>
    <name type="synonym">Donax arundinaceus</name>
    <dbReference type="NCBI Taxonomy" id="35708"/>
    <lineage>
        <taxon>Eukaryota</taxon>
        <taxon>Viridiplantae</taxon>
        <taxon>Streptophyta</taxon>
        <taxon>Embryophyta</taxon>
        <taxon>Tracheophyta</taxon>
        <taxon>Spermatophyta</taxon>
        <taxon>Magnoliopsida</taxon>
        <taxon>Liliopsida</taxon>
        <taxon>Poales</taxon>
        <taxon>Poaceae</taxon>
        <taxon>PACMAD clade</taxon>
        <taxon>Arundinoideae</taxon>
        <taxon>Arundineae</taxon>
        <taxon>Arundo</taxon>
    </lineage>
</organism>
<protein>
    <submittedName>
        <fullName evidence="1">Uncharacterized protein</fullName>
    </submittedName>
</protein>
<accession>A0A0A8ZBU9</accession>
<reference evidence="1" key="2">
    <citation type="journal article" date="2015" name="Data Brief">
        <title>Shoot transcriptome of the giant reed, Arundo donax.</title>
        <authorList>
            <person name="Barrero R.A."/>
            <person name="Guerrero F.D."/>
            <person name="Moolhuijzen P."/>
            <person name="Goolsby J.A."/>
            <person name="Tidwell J."/>
            <person name="Bellgard S.E."/>
            <person name="Bellgard M.I."/>
        </authorList>
    </citation>
    <scope>NUCLEOTIDE SEQUENCE</scope>
    <source>
        <tissue evidence="1">Shoot tissue taken approximately 20 cm above the soil surface</tissue>
    </source>
</reference>
<sequence>MEQWTFCT</sequence>
<evidence type="ECO:0000313" key="1">
    <source>
        <dbReference type="EMBL" id="JAD32347.1"/>
    </source>
</evidence>
<proteinExistence type="predicted"/>
<reference evidence="1" key="1">
    <citation type="submission" date="2014-09" db="EMBL/GenBank/DDBJ databases">
        <authorList>
            <person name="Magalhaes I.L.F."/>
            <person name="Oliveira U."/>
            <person name="Santos F.R."/>
            <person name="Vidigal T.H.D.A."/>
            <person name="Brescovit A.D."/>
            <person name="Santos A.J."/>
        </authorList>
    </citation>
    <scope>NUCLEOTIDE SEQUENCE</scope>
    <source>
        <tissue evidence="1">Shoot tissue taken approximately 20 cm above the soil surface</tissue>
    </source>
</reference>
<name>A0A0A8ZBU9_ARUDO</name>
<dbReference type="EMBL" id="GBRH01265548">
    <property type="protein sequence ID" value="JAD32347.1"/>
    <property type="molecule type" value="Transcribed_RNA"/>
</dbReference>